<dbReference type="SUPFAM" id="SSF46934">
    <property type="entry name" value="UBA-like"/>
    <property type="match status" value="1"/>
</dbReference>
<evidence type="ECO:0000256" key="6">
    <source>
        <dbReference type="ARBA" id="ARBA00022723"/>
    </source>
</evidence>
<dbReference type="GO" id="GO:0005737">
    <property type="term" value="C:cytoplasm"/>
    <property type="evidence" value="ECO:0007669"/>
    <property type="project" value="TreeGrafter"/>
</dbReference>
<evidence type="ECO:0000256" key="12">
    <source>
        <dbReference type="ARBA" id="ARBA00031304"/>
    </source>
</evidence>
<comment type="cofactor">
    <cofactor evidence="2">
        <name>Mg(2+)</name>
        <dbReference type="ChEBI" id="CHEBI:18420"/>
    </cofactor>
</comment>
<evidence type="ECO:0000256" key="5">
    <source>
        <dbReference type="ARBA" id="ARBA00022722"/>
    </source>
</evidence>
<keyword evidence="6" id="KW-0479">Metal-binding</keyword>
<dbReference type="Proteomes" id="UP001286313">
    <property type="component" value="Unassembled WGS sequence"/>
</dbReference>
<feature type="compositionally biased region" description="Low complexity" evidence="13">
    <location>
        <begin position="384"/>
        <end position="400"/>
    </location>
</feature>
<evidence type="ECO:0000256" key="10">
    <source>
        <dbReference type="ARBA" id="ARBA00023204"/>
    </source>
</evidence>
<dbReference type="GO" id="GO:0004518">
    <property type="term" value="F:nuclease activity"/>
    <property type="evidence" value="ECO:0007669"/>
    <property type="project" value="UniProtKB-KW"/>
</dbReference>
<dbReference type="InterPro" id="IPR005135">
    <property type="entry name" value="Endo/exonuclease/phosphatase"/>
</dbReference>
<evidence type="ECO:0000256" key="8">
    <source>
        <dbReference type="ARBA" id="ARBA00022801"/>
    </source>
</evidence>
<dbReference type="GO" id="GO:0003697">
    <property type="term" value="F:single-stranded DNA binding"/>
    <property type="evidence" value="ECO:0007669"/>
    <property type="project" value="TreeGrafter"/>
</dbReference>
<feature type="region of interest" description="Disordered" evidence="13">
    <location>
        <begin position="384"/>
        <end position="408"/>
    </location>
</feature>
<organism evidence="15 16">
    <name type="scientific">Petrolisthes cinctipes</name>
    <name type="common">Flat porcelain crab</name>
    <dbReference type="NCBI Taxonomy" id="88211"/>
    <lineage>
        <taxon>Eukaryota</taxon>
        <taxon>Metazoa</taxon>
        <taxon>Ecdysozoa</taxon>
        <taxon>Arthropoda</taxon>
        <taxon>Crustacea</taxon>
        <taxon>Multicrustacea</taxon>
        <taxon>Malacostraca</taxon>
        <taxon>Eumalacostraca</taxon>
        <taxon>Eucarida</taxon>
        <taxon>Decapoda</taxon>
        <taxon>Pleocyemata</taxon>
        <taxon>Anomura</taxon>
        <taxon>Galatheoidea</taxon>
        <taxon>Porcellanidae</taxon>
        <taxon>Petrolisthes</taxon>
    </lineage>
</organism>
<comment type="subcellular location">
    <subcellularLocation>
        <location evidence="3">Nucleus</location>
        <location evidence="3">PML body</location>
    </subcellularLocation>
</comment>
<gene>
    <name evidence="15" type="ORF">Pcinc_025914</name>
</gene>
<evidence type="ECO:0000256" key="4">
    <source>
        <dbReference type="ARBA" id="ARBA00017870"/>
    </source>
</evidence>
<keyword evidence="11" id="KW-0539">Nucleus</keyword>
<keyword evidence="9" id="KW-0460">Magnesium</keyword>
<feature type="domain" description="Endonuclease/exonuclease/phosphatase" evidence="14">
    <location>
        <begin position="135"/>
        <end position="370"/>
    </location>
</feature>
<proteinExistence type="predicted"/>
<sequence>MKLVNIYLVVSGNSFSCANINNKMSEPENIVCLDKEDTDEEEDDDIPDVATCQKLVEEFAAVTGTDEACAQFYLQDRKWDLERSVNAFFEASSGGVKVLTDGEEPELVVTFDSKMVSSLKAGQVTEEAPNNFRFITWNIDGLDNLNLKKRTKAVAKVIESEKADIVLLQEVVPSTLSYLQDLLPQFVFIVGDTMEYFTATLLRRTTTHYDDHTIIPFANTSMGRNLLSVQAHIGDIKLHLLNTHLESTAEFSKQRREQLKIGFNRITSTPSGVSGIFAGDLNLRDKELRAEGLPAGIFDMWEACGQRQECKFTWDTARNTNKELSGSFKPRLRFDRVYLRPSDPPTLNAQHFGLVGIQRVTGTQSFPSDHWGILIHFKVPVKSSESSDASSSTSVPSTSTYAKRKLSS</sequence>
<comment type="cofactor">
    <cofactor evidence="1">
        <name>Mn(2+)</name>
        <dbReference type="ChEBI" id="CHEBI:29035"/>
    </cofactor>
</comment>
<dbReference type="GO" id="GO:0046872">
    <property type="term" value="F:metal ion binding"/>
    <property type="evidence" value="ECO:0007669"/>
    <property type="project" value="UniProtKB-KW"/>
</dbReference>
<dbReference type="Gene3D" id="3.60.10.10">
    <property type="entry name" value="Endonuclease/exonuclease/phosphatase"/>
    <property type="match status" value="1"/>
</dbReference>
<protein>
    <recommendedName>
        <fullName evidence="4">Tyrosyl-DNA phosphodiesterase 2</fullName>
    </recommendedName>
    <alternativeName>
        <fullName evidence="12">5'-tyrosyl-DNA phosphodiesterase</fullName>
    </alternativeName>
</protein>
<keyword evidence="10" id="KW-0234">DNA repair</keyword>
<dbReference type="FunFam" id="3.60.10.10:FF:000024">
    <property type="entry name" value="Tyrosyl-DNA phosphodiesterase 2"/>
    <property type="match status" value="1"/>
</dbReference>
<dbReference type="Pfam" id="PF03372">
    <property type="entry name" value="Exo_endo_phos"/>
    <property type="match status" value="1"/>
</dbReference>
<evidence type="ECO:0000256" key="1">
    <source>
        <dbReference type="ARBA" id="ARBA00001936"/>
    </source>
</evidence>
<dbReference type="Gene3D" id="1.10.8.10">
    <property type="entry name" value="DNA helicase RuvA subunit, C-terminal domain"/>
    <property type="match status" value="1"/>
</dbReference>
<evidence type="ECO:0000256" key="3">
    <source>
        <dbReference type="ARBA" id="ARBA00004322"/>
    </source>
</evidence>
<evidence type="ECO:0000256" key="7">
    <source>
        <dbReference type="ARBA" id="ARBA00022763"/>
    </source>
</evidence>
<dbReference type="CDD" id="cd14672">
    <property type="entry name" value="UBA_ceTYDP2_like"/>
    <property type="match status" value="1"/>
</dbReference>
<dbReference type="PANTHER" id="PTHR15822">
    <property type="entry name" value="TRAF AND TNF RECEPTOR-ASSOCIATED PROTEIN"/>
    <property type="match status" value="1"/>
</dbReference>
<dbReference type="AlphaFoldDB" id="A0AAE1KAV5"/>
<dbReference type="EMBL" id="JAWQEG010002953">
    <property type="protein sequence ID" value="KAK3868719.1"/>
    <property type="molecule type" value="Genomic_DNA"/>
</dbReference>
<dbReference type="Pfam" id="PF14555">
    <property type="entry name" value="UBA_4"/>
    <property type="match status" value="1"/>
</dbReference>
<dbReference type="GO" id="GO:0016605">
    <property type="term" value="C:PML body"/>
    <property type="evidence" value="ECO:0007669"/>
    <property type="project" value="UniProtKB-SubCell"/>
</dbReference>
<keyword evidence="16" id="KW-1185">Reference proteome</keyword>
<keyword evidence="8" id="KW-0378">Hydrolase</keyword>
<keyword evidence="7" id="KW-0227">DNA damage</keyword>
<comment type="caution">
    <text evidence="15">The sequence shown here is derived from an EMBL/GenBank/DDBJ whole genome shotgun (WGS) entry which is preliminary data.</text>
</comment>
<evidence type="ECO:0000256" key="13">
    <source>
        <dbReference type="SAM" id="MobiDB-lite"/>
    </source>
</evidence>
<evidence type="ECO:0000256" key="11">
    <source>
        <dbReference type="ARBA" id="ARBA00023242"/>
    </source>
</evidence>
<evidence type="ECO:0000256" key="9">
    <source>
        <dbReference type="ARBA" id="ARBA00022842"/>
    </source>
</evidence>
<name>A0AAE1KAV5_PETCI</name>
<dbReference type="CDD" id="cd09080">
    <property type="entry name" value="TDP2"/>
    <property type="match status" value="1"/>
</dbReference>
<dbReference type="PANTHER" id="PTHR15822:SF4">
    <property type="entry name" value="TYROSYL-DNA PHOSPHODIESTERASE 2"/>
    <property type="match status" value="1"/>
</dbReference>
<dbReference type="InterPro" id="IPR036691">
    <property type="entry name" value="Endo/exonu/phosph_ase_sf"/>
</dbReference>
<evidence type="ECO:0000313" key="16">
    <source>
        <dbReference type="Proteomes" id="UP001286313"/>
    </source>
</evidence>
<dbReference type="GO" id="GO:0070260">
    <property type="term" value="F:5'-tyrosyl-DNA phosphodiesterase activity"/>
    <property type="evidence" value="ECO:0007669"/>
    <property type="project" value="TreeGrafter"/>
</dbReference>
<dbReference type="SUPFAM" id="SSF56219">
    <property type="entry name" value="DNase I-like"/>
    <property type="match status" value="1"/>
</dbReference>
<evidence type="ECO:0000259" key="14">
    <source>
        <dbReference type="Pfam" id="PF03372"/>
    </source>
</evidence>
<keyword evidence="5" id="KW-0540">Nuclease</keyword>
<accession>A0AAE1KAV5</accession>
<dbReference type="InterPro" id="IPR051547">
    <property type="entry name" value="TDP2-like"/>
</dbReference>
<reference evidence="15" key="1">
    <citation type="submission" date="2023-10" db="EMBL/GenBank/DDBJ databases">
        <title>Genome assemblies of two species of porcelain crab, Petrolisthes cinctipes and Petrolisthes manimaculis (Anomura: Porcellanidae).</title>
        <authorList>
            <person name="Angst P."/>
        </authorList>
    </citation>
    <scope>NUCLEOTIDE SEQUENCE</scope>
    <source>
        <strain evidence="15">PB745_01</strain>
        <tissue evidence="15">Gill</tissue>
    </source>
</reference>
<evidence type="ECO:0000313" key="15">
    <source>
        <dbReference type="EMBL" id="KAK3868719.1"/>
    </source>
</evidence>
<dbReference type="GO" id="GO:0006302">
    <property type="term" value="P:double-strand break repair"/>
    <property type="evidence" value="ECO:0007669"/>
    <property type="project" value="TreeGrafter"/>
</dbReference>
<dbReference type="InterPro" id="IPR009060">
    <property type="entry name" value="UBA-like_sf"/>
</dbReference>
<evidence type="ECO:0000256" key="2">
    <source>
        <dbReference type="ARBA" id="ARBA00001946"/>
    </source>
</evidence>